<gene>
    <name evidence="1" type="ORF">MNOR_LOCUS34914</name>
</gene>
<feature type="non-terminal residue" evidence="1">
    <location>
        <position position="1"/>
    </location>
</feature>
<evidence type="ECO:0000313" key="2">
    <source>
        <dbReference type="Proteomes" id="UP001497623"/>
    </source>
</evidence>
<organism evidence="1 2">
    <name type="scientific">Meganyctiphanes norvegica</name>
    <name type="common">Northern krill</name>
    <name type="synonym">Thysanopoda norvegica</name>
    <dbReference type="NCBI Taxonomy" id="48144"/>
    <lineage>
        <taxon>Eukaryota</taxon>
        <taxon>Metazoa</taxon>
        <taxon>Ecdysozoa</taxon>
        <taxon>Arthropoda</taxon>
        <taxon>Crustacea</taxon>
        <taxon>Multicrustacea</taxon>
        <taxon>Malacostraca</taxon>
        <taxon>Eumalacostraca</taxon>
        <taxon>Eucarida</taxon>
        <taxon>Euphausiacea</taxon>
        <taxon>Euphausiidae</taxon>
        <taxon>Meganyctiphanes</taxon>
    </lineage>
</organism>
<dbReference type="Proteomes" id="UP001497623">
    <property type="component" value="Unassembled WGS sequence"/>
</dbReference>
<accession>A0AAV2S9S3</accession>
<evidence type="ECO:0000313" key="1">
    <source>
        <dbReference type="EMBL" id="CAL4177501.1"/>
    </source>
</evidence>
<reference evidence="1 2" key="1">
    <citation type="submission" date="2024-05" db="EMBL/GenBank/DDBJ databases">
        <authorList>
            <person name="Wallberg A."/>
        </authorList>
    </citation>
    <scope>NUCLEOTIDE SEQUENCE [LARGE SCALE GENOMIC DNA]</scope>
</reference>
<dbReference type="AlphaFoldDB" id="A0AAV2S9S3"/>
<proteinExistence type="predicted"/>
<keyword evidence="2" id="KW-1185">Reference proteome</keyword>
<dbReference type="Pfam" id="PF14709">
    <property type="entry name" value="DND1_DSRM"/>
    <property type="match status" value="1"/>
</dbReference>
<comment type="caution">
    <text evidence="1">The sequence shown here is derived from an EMBL/GenBank/DDBJ whole genome shotgun (WGS) entry which is preliminary data.</text>
</comment>
<protein>
    <submittedName>
        <fullName evidence="1">Uncharacterized protein</fullName>
    </submittedName>
</protein>
<sequence>GKLVHGCELEVTWAKPVKNREEYQQRKALARCMVSSTQTSQAFLQQLAPTGILNVPVRRAAGAQGIAHTPKMKRPYPAEVLNDICTNEKWGEPQYETFELRGEKGTTYTTKVIIPYFPNGPAHFQSDKMSLTAEGSKDDASNYVLRQLGVLQTPGRHINATQSVPATVTTPLVSPMQGRVLASPQALRGPPLTPQYYMAPPLGPMAPLMAPPMAAAAAAAAAASAQGMHFTGMGAGVQGMNMNAMAGQYLMPTGYESINPLAFQAAAYYMAQPGAFPARYPGSAE</sequence>
<name>A0AAV2S9S3_MEGNR</name>
<dbReference type="EMBL" id="CAXKWB010055712">
    <property type="protein sequence ID" value="CAL4177501.1"/>
    <property type="molecule type" value="Genomic_DNA"/>
</dbReference>